<keyword evidence="3" id="KW-1185">Reference proteome</keyword>
<dbReference type="EMBL" id="JACDQQ010000318">
    <property type="protein sequence ID" value="MBA0083992.1"/>
    <property type="molecule type" value="Genomic_DNA"/>
</dbReference>
<comment type="caution">
    <text evidence="2">The sequence shown here is derived from an EMBL/GenBank/DDBJ whole genome shotgun (WGS) entry which is preliminary data.</text>
</comment>
<organism evidence="2 3">
    <name type="scientific">Candidatus Acidiferrum panamense</name>
    <dbReference type="NCBI Taxonomy" id="2741543"/>
    <lineage>
        <taxon>Bacteria</taxon>
        <taxon>Pseudomonadati</taxon>
        <taxon>Acidobacteriota</taxon>
        <taxon>Terriglobia</taxon>
        <taxon>Candidatus Acidiferrales</taxon>
        <taxon>Candidatus Acidiferrum</taxon>
    </lineage>
</organism>
<evidence type="ECO:0000313" key="2">
    <source>
        <dbReference type="EMBL" id="MBA0083992.1"/>
    </source>
</evidence>
<evidence type="ECO:0000256" key="1">
    <source>
        <dbReference type="SAM" id="MobiDB-lite"/>
    </source>
</evidence>
<gene>
    <name evidence="2" type="ORF">HRJ53_03260</name>
</gene>
<reference evidence="2" key="1">
    <citation type="submission" date="2020-06" db="EMBL/GenBank/DDBJ databases">
        <title>Legume-microbial interactions unlock mineral nutrients during tropical forest succession.</title>
        <authorList>
            <person name="Epihov D.Z."/>
        </authorList>
    </citation>
    <scope>NUCLEOTIDE SEQUENCE [LARGE SCALE GENOMIC DNA]</scope>
    <source>
        <strain evidence="2">Pan2503</strain>
    </source>
</reference>
<protein>
    <submittedName>
        <fullName evidence="2">Uncharacterized protein</fullName>
    </submittedName>
</protein>
<feature type="region of interest" description="Disordered" evidence="1">
    <location>
        <begin position="34"/>
        <end position="56"/>
    </location>
</feature>
<dbReference type="AlphaFoldDB" id="A0A7V8NMB6"/>
<accession>A0A7V8NMB6</accession>
<evidence type="ECO:0000313" key="3">
    <source>
        <dbReference type="Proteomes" id="UP000567293"/>
    </source>
</evidence>
<proteinExistence type="predicted"/>
<name>A0A7V8NMB6_9BACT</name>
<sequence length="56" mass="6104">MNRLAKALPARVVTLRKPRWLKAKVLAQLEQAVGPQESPDGLPLKKGPFVTTSPTV</sequence>
<dbReference type="Proteomes" id="UP000567293">
    <property type="component" value="Unassembled WGS sequence"/>
</dbReference>